<feature type="transmembrane region" description="Helical" evidence="1">
    <location>
        <begin position="63"/>
        <end position="83"/>
    </location>
</feature>
<evidence type="ECO:0000313" key="5">
    <source>
        <dbReference type="Proteomes" id="UP001552299"/>
    </source>
</evidence>
<keyword evidence="2" id="KW-0732">Signal</keyword>
<feature type="domain" description="Importin-7/11-like TPR repeats" evidence="3">
    <location>
        <begin position="172"/>
        <end position="387"/>
    </location>
</feature>
<feature type="signal peptide" evidence="2">
    <location>
        <begin position="1"/>
        <end position="20"/>
    </location>
</feature>
<name>A0ABD0UDR3_DENTH</name>
<evidence type="ECO:0000256" key="2">
    <source>
        <dbReference type="SAM" id="SignalP"/>
    </source>
</evidence>
<keyword evidence="5" id="KW-1185">Reference proteome</keyword>
<keyword evidence="1" id="KW-1133">Transmembrane helix</keyword>
<accession>A0ABD0UDR3</accession>
<feature type="transmembrane region" description="Helical" evidence="1">
    <location>
        <begin position="131"/>
        <end position="157"/>
    </location>
</feature>
<dbReference type="AlphaFoldDB" id="A0ABD0UDR3"/>
<evidence type="ECO:0000256" key="1">
    <source>
        <dbReference type="SAM" id="Phobius"/>
    </source>
</evidence>
<keyword evidence="1" id="KW-0812">Transmembrane</keyword>
<evidence type="ECO:0000259" key="3">
    <source>
        <dbReference type="Pfam" id="PF25758"/>
    </source>
</evidence>
<protein>
    <recommendedName>
        <fullName evidence="3">Importin-7/11-like TPR repeats domain-containing protein</fullName>
    </recommendedName>
</protein>
<reference evidence="4 5" key="1">
    <citation type="journal article" date="2024" name="Plant Biotechnol. J.">
        <title>Dendrobium thyrsiflorum genome and its molecular insights into genes involved in important horticultural traits.</title>
        <authorList>
            <person name="Chen B."/>
            <person name="Wang J.Y."/>
            <person name="Zheng P.J."/>
            <person name="Li K.L."/>
            <person name="Liang Y.M."/>
            <person name="Chen X.F."/>
            <person name="Zhang C."/>
            <person name="Zhao X."/>
            <person name="He X."/>
            <person name="Zhang G.Q."/>
            <person name="Liu Z.J."/>
            <person name="Xu Q."/>
        </authorList>
    </citation>
    <scope>NUCLEOTIDE SEQUENCE [LARGE SCALE GENOMIC DNA]</scope>
    <source>
        <strain evidence="4">GZMU011</strain>
    </source>
</reference>
<gene>
    <name evidence="4" type="ORF">M5K25_018944</name>
</gene>
<proteinExistence type="predicted"/>
<dbReference type="EMBL" id="JANQDX010000015">
    <property type="protein sequence ID" value="KAL0910848.1"/>
    <property type="molecule type" value="Genomic_DNA"/>
</dbReference>
<dbReference type="SUPFAM" id="SSF48371">
    <property type="entry name" value="ARM repeat"/>
    <property type="match status" value="1"/>
</dbReference>
<feature type="transmembrane region" description="Helical" evidence="1">
    <location>
        <begin position="89"/>
        <end position="110"/>
    </location>
</feature>
<sequence>MATFAEWSLVFFFCVGLSVSCPATLRFPVLGPLGVLLGGCSCAIGWGSVLTVGACFLAPRFPLFFLLFRDLCVVVPVTLLACWTAVPRAGLGILCLPVGLSLPLFFWLTWSYGGCWVTSSFPINSGCFRNLASFSYFVLASYLLLLSASVHPTYIFLLKVASLCFPLEAPPLISGVIQKLILLCLSGEDDRNPSRTAVRTSSGAILARLLVMNTNYLGHLASEPSLILALQQAGLSINQNILLCLVDLWIDKIDNTTCIQRKTYASALSIILTLRLPEVIDKIDEILSVCTTVILGGTEDSSKEDSSGDAASSSWPSNESLGYYNGVPSKELRRRQIKDSDPIKHISLQSMLRDNLNACAAFHGESSFHEAMSRMHPSAFAQLQQALKMA</sequence>
<comment type="caution">
    <text evidence="4">The sequence shown here is derived from an EMBL/GenBank/DDBJ whole genome shotgun (WGS) entry which is preliminary data.</text>
</comment>
<dbReference type="Pfam" id="PF25758">
    <property type="entry name" value="TPR_IPO11"/>
    <property type="match status" value="1"/>
</dbReference>
<feature type="transmembrane region" description="Helical" evidence="1">
    <location>
        <begin position="32"/>
        <end position="56"/>
    </location>
</feature>
<dbReference type="InterPro" id="IPR058669">
    <property type="entry name" value="TPR_IPO7/11-like"/>
</dbReference>
<organism evidence="4 5">
    <name type="scientific">Dendrobium thyrsiflorum</name>
    <name type="common">Pinecone-like raceme dendrobium</name>
    <name type="synonym">Orchid</name>
    <dbReference type="NCBI Taxonomy" id="117978"/>
    <lineage>
        <taxon>Eukaryota</taxon>
        <taxon>Viridiplantae</taxon>
        <taxon>Streptophyta</taxon>
        <taxon>Embryophyta</taxon>
        <taxon>Tracheophyta</taxon>
        <taxon>Spermatophyta</taxon>
        <taxon>Magnoliopsida</taxon>
        <taxon>Liliopsida</taxon>
        <taxon>Asparagales</taxon>
        <taxon>Orchidaceae</taxon>
        <taxon>Epidendroideae</taxon>
        <taxon>Malaxideae</taxon>
        <taxon>Dendrobiinae</taxon>
        <taxon>Dendrobium</taxon>
    </lineage>
</organism>
<evidence type="ECO:0000313" key="4">
    <source>
        <dbReference type="EMBL" id="KAL0910848.1"/>
    </source>
</evidence>
<keyword evidence="1" id="KW-0472">Membrane</keyword>
<dbReference type="InterPro" id="IPR016024">
    <property type="entry name" value="ARM-type_fold"/>
</dbReference>
<dbReference type="Proteomes" id="UP001552299">
    <property type="component" value="Unassembled WGS sequence"/>
</dbReference>
<feature type="chain" id="PRO_5044776003" description="Importin-7/11-like TPR repeats domain-containing protein" evidence="2">
    <location>
        <begin position="21"/>
        <end position="390"/>
    </location>
</feature>